<gene>
    <name evidence="1" type="ORF">DAT39_001088</name>
</gene>
<sequence>ASGLSILGNGIFSIWIYAFCDAPDCHRLSVIYDPVHINGVMDRAVESEQRAVHLQIAVVL</sequence>
<name>A0A8J4UG69_CLAMG</name>
<dbReference type="Proteomes" id="UP000727407">
    <property type="component" value="Unassembled WGS sequence"/>
</dbReference>
<dbReference type="EMBL" id="QNUK01000007">
    <property type="protein sequence ID" value="KAF5909118.1"/>
    <property type="molecule type" value="Genomic_DNA"/>
</dbReference>
<evidence type="ECO:0000313" key="2">
    <source>
        <dbReference type="Proteomes" id="UP000727407"/>
    </source>
</evidence>
<comment type="caution">
    <text evidence="1">The sequence shown here is derived from an EMBL/GenBank/DDBJ whole genome shotgun (WGS) entry which is preliminary data.</text>
</comment>
<feature type="non-terminal residue" evidence="1">
    <location>
        <position position="1"/>
    </location>
</feature>
<evidence type="ECO:0000313" key="1">
    <source>
        <dbReference type="EMBL" id="KAF5909118.1"/>
    </source>
</evidence>
<protein>
    <submittedName>
        <fullName evidence="1">Pentatricopeptide repeat-containing protein</fullName>
    </submittedName>
</protein>
<feature type="non-terminal residue" evidence="1">
    <location>
        <position position="60"/>
    </location>
</feature>
<proteinExistence type="predicted"/>
<reference evidence="1" key="1">
    <citation type="submission" date="2020-07" db="EMBL/GenBank/DDBJ databases">
        <title>Clarias magur genome sequencing, assembly and annotation.</title>
        <authorList>
            <person name="Kushwaha B."/>
            <person name="Kumar R."/>
            <person name="Das P."/>
            <person name="Joshi C.G."/>
            <person name="Kumar D."/>
            <person name="Nagpure N.S."/>
            <person name="Pandey M."/>
            <person name="Agarwal S."/>
            <person name="Srivastava S."/>
            <person name="Singh M."/>
            <person name="Sahoo L."/>
            <person name="Jayasankar P."/>
            <person name="Meher P.K."/>
            <person name="Koringa P.G."/>
            <person name="Iquebal M.A."/>
            <person name="Das S.P."/>
            <person name="Bit A."/>
            <person name="Patnaik S."/>
            <person name="Patel N."/>
            <person name="Shah T.M."/>
            <person name="Hinsu A."/>
            <person name="Jena J.K."/>
        </authorList>
    </citation>
    <scope>NUCLEOTIDE SEQUENCE</scope>
    <source>
        <strain evidence="1">CIFAMagur01</strain>
        <tissue evidence="1">Testis</tissue>
    </source>
</reference>
<accession>A0A8J4UG69</accession>
<keyword evidence="2" id="KW-1185">Reference proteome</keyword>
<dbReference type="AlphaFoldDB" id="A0A8J4UG69"/>
<organism evidence="1 2">
    <name type="scientific">Clarias magur</name>
    <name type="common">Asian catfish</name>
    <name type="synonym">Macropteronotus magur</name>
    <dbReference type="NCBI Taxonomy" id="1594786"/>
    <lineage>
        <taxon>Eukaryota</taxon>
        <taxon>Metazoa</taxon>
        <taxon>Chordata</taxon>
        <taxon>Craniata</taxon>
        <taxon>Vertebrata</taxon>
        <taxon>Euteleostomi</taxon>
        <taxon>Actinopterygii</taxon>
        <taxon>Neopterygii</taxon>
        <taxon>Teleostei</taxon>
        <taxon>Ostariophysi</taxon>
        <taxon>Siluriformes</taxon>
        <taxon>Clariidae</taxon>
        <taxon>Clarias</taxon>
    </lineage>
</organism>